<dbReference type="PANTHER" id="PTHR11685">
    <property type="entry name" value="RBR FAMILY RING FINGER AND IBR DOMAIN-CONTAINING"/>
    <property type="match status" value="1"/>
</dbReference>
<dbReference type="Pfam" id="PF05773">
    <property type="entry name" value="RWD"/>
    <property type="match status" value="1"/>
</dbReference>
<dbReference type="InterPro" id="IPR018957">
    <property type="entry name" value="Znf_C3HC4_RING-type"/>
</dbReference>
<evidence type="ECO:0000259" key="10">
    <source>
        <dbReference type="PROSITE" id="PS50089"/>
    </source>
</evidence>
<dbReference type="SMART" id="SM00591">
    <property type="entry name" value="RWD"/>
    <property type="match status" value="1"/>
</dbReference>
<sequence>MDCNFELQHSELDTLKAIYGQDNILKIIQLTPTIRATLEIPCHFQTPQKIRIFTKKYVRTSLDSEKLQLDFIFTEFSLNYLPPIILEFEFPNNYPSNYGPSFHLTSKWLNFSQLSKLCRKLDTIWYENRGGTVLFDWFQFLTNDLFQFLDIQFPYTLNLEYPKESHDLRAIQDGILSSDLLEIVEHFNTSKLYEEFCQQQHYCAICMEYLPGTKCLQIRPCQHSFCKICLSKYLSTKIQEFSISILQCPQGNCNSLINNQILSQSVNKDLYARYDEFLFKRALEEMEDIVYCPLTICGSPSELQMADKSMAICLVCKYCFCPKCRRVYHGVSPCVFSKDKFKEIIQEYKQGNSMKKAFLERKYGKSVLEQMSSDIEDELWLQKNTKKCPKCKIHIEKIFGCSKVTLDEAKPHWINLYTESLTKCKHRYLHGQCKLDSTNSPCEVGLRSSTKYVLSGSVLGVWSHLCKSLASDVTGNFHIQVVRIYTTNLEREVGILIPPGRVDILRETLEKVNLQACGDYETITVTDIGTNEMEIETMDLQNENLIDKPSSESDY</sequence>
<dbReference type="GO" id="GO:0061630">
    <property type="term" value="F:ubiquitin protein ligase activity"/>
    <property type="evidence" value="ECO:0007669"/>
    <property type="project" value="UniProtKB-EC"/>
</dbReference>
<dbReference type="InterPro" id="IPR057332">
    <property type="entry name" value="SBNO_a/b_dom"/>
</dbReference>
<evidence type="ECO:0000256" key="7">
    <source>
        <dbReference type="ARBA" id="ARBA00022786"/>
    </source>
</evidence>
<dbReference type="CDD" id="cd20341">
    <property type="entry name" value="BRcat_RBR_RNF14"/>
    <property type="match status" value="1"/>
</dbReference>
<dbReference type="Pfam" id="PF25373">
    <property type="entry name" value="SBNO"/>
    <property type="match status" value="1"/>
</dbReference>
<dbReference type="SUPFAM" id="SSF57850">
    <property type="entry name" value="RING/U-box"/>
    <property type="match status" value="3"/>
</dbReference>
<accession>A0AAV7KCM0</accession>
<protein>
    <recommendedName>
        <fullName evidence="2">RBR-type E3 ubiquitin transferase</fullName>
        <ecNumber evidence="2">2.3.2.31</ecNumber>
    </recommendedName>
</protein>
<dbReference type="CDD" id="cd23820">
    <property type="entry name" value="RWD_RNF14"/>
    <property type="match status" value="1"/>
</dbReference>
<dbReference type="PROSITE" id="PS51873">
    <property type="entry name" value="TRIAD"/>
    <property type="match status" value="1"/>
</dbReference>
<evidence type="ECO:0000256" key="4">
    <source>
        <dbReference type="ARBA" id="ARBA00022723"/>
    </source>
</evidence>
<dbReference type="FunFam" id="3.30.40.10:FF:000137">
    <property type="entry name" value="RanBP-type and C3HC4-type zinc finger-containing protein 1"/>
    <property type="match status" value="1"/>
</dbReference>
<evidence type="ECO:0000259" key="12">
    <source>
        <dbReference type="PROSITE" id="PS51873"/>
    </source>
</evidence>
<dbReference type="SUPFAM" id="SSF54495">
    <property type="entry name" value="UBC-like"/>
    <property type="match status" value="1"/>
</dbReference>
<keyword evidence="6 9" id="KW-0863">Zinc-finger</keyword>
<dbReference type="Gene3D" id="3.30.40.10">
    <property type="entry name" value="Zinc/RING finger domain, C3HC4 (zinc finger)"/>
    <property type="match status" value="1"/>
</dbReference>
<comment type="catalytic activity">
    <reaction evidence="1">
        <text>[E2 ubiquitin-conjugating enzyme]-S-ubiquitinyl-L-cysteine + [acceptor protein]-L-lysine = [E2 ubiquitin-conjugating enzyme]-L-cysteine + [acceptor protein]-N(6)-ubiquitinyl-L-lysine.</text>
        <dbReference type="EC" id="2.3.2.31"/>
    </reaction>
</comment>
<evidence type="ECO:0000256" key="8">
    <source>
        <dbReference type="ARBA" id="ARBA00022833"/>
    </source>
</evidence>
<dbReference type="Pfam" id="PF00097">
    <property type="entry name" value="zf-C3HC4"/>
    <property type="match status" value="1"/>
</dbReference>
<dbReference type="AlphaFoldDB" id="A0AAV7KCM0"/>
<keyword evidence="14" id="KW-1185">Reference proteome</keyword>
<keyword evidence="4" id="KW-0479">Metal-binding</keyword>
<keyword evidence="8" id="KW-0862">Zinc</keyword>
<dbReference type="InterPro" id="IPR006575">
    <property type="entry name" value="RWD_dom"/>
</dbReference>
<dbReference type="Gene3D" id="3.10.110.10">
    <property type="entry name" value="Ubiquitin Conjugating Enzyme"/>
    <property type="match status" value="1"/>
</dbReference>
<dbReference type="PROSITE" id="PS50089">
    <property type="entry name" value="ZF_RING_2"/>
    <property type="match status" value="1"/>
</dbReference>
<keyword evidence="5" id="KW-0677">Repeat</keyword>
<dbReference type="GO" id="GO:0016567">
    <property type="term" value="P:protein ubiquitination"/>
    <property type="evidence" value="ECO:0007669"/>
    <property type="project" value="InterPro"/>
</dbReference>
<organism evidence="13 14">
    <name type="scientific">Oopsacas minuta</name>
    <dbReference type="NCBI Taxonomy" id="111878"/>
    <lineage>
        <taxon>Eukaryota</taxon>
        <taxon>Metazoa</taxon>
        <taxon>Porifera</taxon>
        <taxon>Hexactinellida</taxon>
        <taxon>Hexasterophora</taxon>
        <taxon>Lyssacinosida</taxon>
        <taxon>Leucopsacidae</taxon>
        <taxon>Oopsacas</taxon>
    </lineage>
</organism>
<dbReference type="EMBL" id="JAKMXF010000110">
    <property type="protein sequence ID" value="KAI6658061.1"/>
    <property type="molecule type" value="Genomic_DNA"/>
</dbReference>
<feature type="domain" description="RING-type" evidence="10">
    <location>
        <begin position="203"/>
        <end position="249"/>
    </location>
</feature>
<dbReference type="InterPro" id="IPR044066">
    <property type="entry name" value="TRIAD_supradom"/>
</dbReference>
<dbReference type="InterPro" id="IPR016135">
    <property type="entry name" value="UBQ-conjugating_enzyme/RWD"/>
</dbReference>
<evidence type="ECO:0000256" key="1">
    <source>
        <dbReference type="ARBA" id="ARBA00001798"/>
    </source>
</evidence>
<proteinExistence type="predicted"/>
<dbReference type="PROSITE" id="PS00518">
    <property type="entry name" value="ZF_RING_1"/>
    <property type="match status" value="1"/>
</dbReference>
<dbReference type="Proteomes" id="UP001165289">
    <property type="component" value="Unassembled WGS sequence"/>
</dbReference>
<evidence type="ECO:0000256" key="5">
    <source>
        <dbReference type="ARBA" id="ARBA00022737"/>
    </source>
</evidence>
<feature type="domain" description="RING-type" evidence="12">
    <location>
        <begin position="199"/>
        <end position="437"/>
    </location>
</feature>
<dbReference type="Gene3D" id="1.20.120.1750">
    <property type="match status" value="1"/>
</dbReference>
<evidence type="ECO:0000313" key="13">
    <source>
        <dbReference type="EMBL" id="KAI6658061.1"/>
    </source>
</evidence>
<evidence type="ECO:0000256" key="6">
    <source>
        <dbReference type="ARBA" id="ARBA00022771"/>
    </source>
</evidence>
<dbReference type="GO" id="GO:0008270">
    <property type="term" value="F:zinc ion binding"/>
    <property type="evidence" value="ECO:0007669"/>
    <property type="project" value="UniProtKB-KW"/>
</dbReference>
<name>A0AAV7KCM0_9METZ</name>
<evidence type="ECO:0000313" key="14">
    <source>
        <dbReference type="Proteomes" id="UP001165289"/>
    </source>
</evidence>
<feature type="domain" description="RWD" evidence="11">
    <location>
        <begin position="10"/>
        <end position="148"/>
    </location>
</feature>
<evidence type="ECO:0000256" key="3">
    <source>
        <dbReference type="ARBA" id="ARBA00022679"/>
    </source>
</evidence>
<comment type="caution">
    <text evidence="13">The sequence shown here is derived from an EMBL/GenBank/DDBJ whole genome shotgun (WGS) entry which is preliminary data.</text>
</comment>
<keyword evidence="3" id="KW-0808">Transferase</keyword>
<dbReference type="SMART" id="SM00647">
    <property type="entry name" value="IBR"/>
    <property type="match status" value="1"/>
</dbReference>
<dbReference type="InterPro" id="IPR031127">
    <property type="entry name" value="E3_UB_ligase_RBR"/>
</dbReference>
<reference evidence="13 14" key="1">
    <citation type="journal article" date="2023" name="BMC Biol.">
        <title>The compact genome of the sponge Oopsacas minuta (Hexactinellida) is lacking key metazoan core genes.</title>
        <authorList>
            <person name="Santini S."/>
            <person name="Schenkelaars Q."/>
            <person name="Jourda C."/>
            <person name="Duchesne M."/>
            <person name="Belahbib H."/>
            <person name="Rocher C."/>
            <person name="Selva M."/>
            <person name="Riesgo A."/>
            <person name="Vervoort M."/>
            <person name="Leys S.P."/>
            <person name="Kodjabachian L."/>
            <person name="Le Bivic A."/>
            <person name="Borchiellini C."/>
            <person name="Claverie J.M."/>
            <person name="Renard E."/>
        </authorList>
    </citation>
    <scope>NUCLEOTIDE SEQUENCE [LARGE SCALE GENOMIC DNA]</scope>
    <source>
        <strain evidence="13">SPO-2</strain>
    </source>
</reference>
<dbReference type="EC" id="2.3.2.31" evidence="2"/>
<dbReference type="Pfam" id="PF01485">
    <property type="entry name" value="IBR"/>
    <property type="match status" value="1"/>
</dbReference>
<dbReference type="InterPro" id="IPR013083">
    <property type="entry name" value="Znf_RING/FYVE/PHD"/>
</dbReference>
<evidence type="ECO:0000259" key="11">
    <source>
        <dbReference type="PROSITE" id="PS50908"/>
    </source>
</evidence>
<dbReference type="InterPro" id="IPR017907">
    <property type="entry name" value="Znf_RING_CS"/>
</dbReference>
<dbReference type="InterPro" id="IPR002867">
    <property type="entry name" value="IBR_dom"/>
</dbReference>
<keyword evidence="7" id="KW-0833">Ubl conjugation pathway</keyword>
<evidence type="ECO:0000256" key="9">
    <source>
        <dbReference type="PROSITE-ProRule" id="PRU00175"/>
    </source>
</evidence>
<dbReference type="InterPro" id="IPR001841">
    <property type="entry name" value="Znf_RING"/>
</dbReference>
<dbReference type="PROSITE" id="PS50908">
    <property type="entry name" value="RWD"/>
    <property type="match status" value="1"/>
</dbReference>
<evidence type="ECO:0000256" key="2">
    <source>
        <dbReference type="ARBA" id="ARBA00012251"/>
    </source>
</evidence>
<gene>
    <name evidence="13" type="ORF">LOD99_15774</name>
</gene>